<name>A0A1B6JYK3_9HEMI</name>
<evidence type="ECO:0008006" key="4">
    <source>
        <dbReference type="Google" id="ProtNLM"/>
    </source>
</evidence>
<gene>
    <name evidence="3" type="ORF">g.12989</name>
</gene>
<dbReference type="Pfam" id="PF00102">
    <property type="entry name" value="Y_phosphatase"/>
    <property type="match status" value="1"/>
</dbReference>
<sequence>TEFNILEKENNVYPQIIAKLEHNKAKNRYGNIFPYDETRVILEGDERNDYINASHVKLQEAKSVNYIACQAPKATSCGDFWKMIFQFRVNIIVMLCMPVEKEKEKCFIYYPSPTEVVMYDDIAIACRKEEEFSSYIVRHIVADKGGVTLEVKQFHFIGWPDFKVPESPDVMVKFVNTVQQVSKGKEHYMVVHCSAGVGRTGTFIALDALMRLIRQKWNCTFNIFDVVHKMRQQRCKMVQTEGQYRYIYECMKYALENHRSPFLKVRMYLYKRSKKAKRSRESDGKELLHLEDLSCPQTPVASCTTTDVMYNSDGTLSI</sequence>
<evidence type="ECO:0000259" key="1">
    <source>
        <dbReference type="PROSITE" id="PS50055"/>
    </source>
</evidence>
<protein>
    <recommendedName>
        <fullName evidence="4">Tyrosine-protein phosphatase domain-containing protein</fullName>
    </recommendedName>
</protein>
<dbReference type="PROSITE" id="PS50056">
    <property type="entry name" value="TYR_PHOSPHATASE_2"/>
    <property type="match status" value="1"/>
</dbReference>
<dbReference type="SMART" id="SM00404">
    <property type="entry name" value="PTPc_motif"/>
    <property type="match status" value="1"/>
</dbReference>
<dbReference type="PANTHER" id="PTHR19134:SF449">
    <property type="entry name" value="TYROSINE-PROTEIN PHOSPHATASE 1"/>
    <property type="match status" value="1"/>
</dbReference>
<dbReference type="InterPro" id="IPR000387">
    <property type="entry name" value="Tyr_Pase_dom"/>
</dbReference>
<organism evidence="3">
    <name type="scientific">Homalodisca liturata</name>
    <dbReference type="NCBI Taxonomy" id="320908"/>
    <lineage>
        <taxon>Eukaryota</taxon>
        <taxon>Metazoa</taxon>
        <taxon>Ecdysozoa</taxon>
        <taxon>Arthropoda</taxon>
        <taxon>Hexapoda</taxon>
        <taxon>Insecta</taxon>
        <taxon>Pterygota</taxon>
        <taxon>Neoptera</taxon>
        <taxon>Paraneoptera</taxon>
        <taxon>Hemiptera</taxon>
        <taxon>Auchenorrhyncha</taxon>
        <taxon>Membracoidea</taxon>
        <taxon>Cicadellidae</taxon>
        <taxon>Cicadellinae</taxon>
        <taxon>Proconiini</taxon>
        <taxon>Homalodisca</taxon>
    </lineage>
</organism>
<dbReference type="InterPro" id="IPR050348">
    <property type="entry name" value="Protein-Tyr_Phosphatase"/>
</dbReference>
<proteinExistence type="predicted"/>
<evidence type="ECO:0000259" key="2">
    <source>
        <dbReference type="PROSITE" id="PS50056"/>
    </source>
</evidence>
<dbReference type="PRINTS" id="PR00700">
    <property type="entry name" value="PRTYPHPHTASE"/>
</dbReference>
<dbReference type="AlphaFoldDB" id="A0A1B6JYK3"/>
<evidence type="ECO:0000313" key="3">
    <source>
        <dbReference type="EMBL" id="JAT03984.1"/>
    </source>
</evidence>
<feature type="non-terminal residue" evidence="3">
    <location>
        <position position="1"/>
    </location>
</feature>
<dbReference type="InterPro" id="IPR003595">
    <property type="entry name" value="Tyr_Pase_cat"/>
</dbReference>
<dbReference type="PROSITE" id="PS50055">
    <property type="entry name" value="TYR_PHOSPHATASE_PTP"/>
    <property type="match status" value="1"/>
</dbReference>
<dbReference type="CDD" id="cd00047">
    <property type="entry name" value="PTPc"/>
    <property type="match status" value="1"/>
</dbReference>
<dbReference type="InterPro" id="IPR016130">
    <property type="entry name" value="Tyr_Pase_AS"/>
</dbReference>
<feature type="domain" description="Tyrosine specific protein phosphatases" evidence="2">
    <location>
        <begin position="172"/>
        <end position="245"/>
    </location>
</feature>
<dbReference type="GO" id="GO:0048666">
    <property type="term" value="P:neuron development"/>
    <property type="evidence" value="ECO:0007669"/>
    <property type="project" value="UniProtKB-ARBA"/>
</dbReference>
<dbReference type="SMART" id="SM00194">
    <property type="entry name" value="PTPc"/>
    <property type="match status" value="1"/>
</dbReference>
<dbReference type="PANTHER" id="PTHR19134">
    <property type="entry name" value="RECEPTOR-TYPE TYROSINE-PROTEIN PHOSPHATASE"/>
    <property type="match status" value="1"/>
</dbReference>
<dbReference type="SUPFAM" id="SSF52799">
    <property type="entry name" value="(Phosphotyrosine protein) phosphatases II"/>
    <property type="match status" value="1"/>
</dbReference>
<dbReference type="GO" id="GO:0004725">
    <property type="term" value="F:protein tyrosine phosphatase activity"/>
    <property type="evidence" value="ECO:0007669"/>
    <property type="project" value="InterPro"/>
</dbReference>
<dbReference type="EMBL" id="GECU01003723">
    <property type="protein sequence ID" value="JAT03984.1"/>
    <property type="molecule type" value="Transcribed_RNA"/>
</dbReference>
<dbReference type="PROSITE" id="PS00383">
    <property type="entry name" value="TYR_PHOSPHATASE_1"/>
    <property type="match status" value="1"/>
</dbReference>
<dbReference type="InterPro" id="IPR029021">
    <property type="entry name" value="Prot-tyrosine_phosphatase-like"/>
</dbReference>
<feature type="domain" description="Tyrosine-protein phosphatase" evidence="1">
    <location>
        <begin position="1"/>
        <end position="254"/>
    </location>
</feature>
<dbReference type="Gene3D" id="3.90.190.10">
    <property type="entry name" value="Protein tyrosine phosphatase superfamily"/>
    <property type="match status" value="1"/>
</dbReference>
<reference evidence="3" key="1">
    <citation type="submission" date="2015-11" db="EMBL/GenBank/DDBJ databases">
        <title>De novo transcriptome assembly of four potential Pierce s Disease insect vectors from Arizona vineyards.</title>
        <authorList>
            <person name="Tassone E.E."/>
        </authorList>
    </citation>
    <scope>NUCLEOTIDE SEQUENCE</scope>
</reference>
<accession>A0A1B6JYK3</accession>
<dbReference type="InterPro" id="IPR000242">
    <property type="entry name" value="PTP_cat"/>
</dbReference>